<reference evidence="2" key="1">
    <citation type="submission" date="2019-04" db="EMBL/GenBank/DDBJ databases">
        <title>Friends and foes A comparative genomics study of 23 Aspergillus species from section Flavi.</title>
        <authorList>
            <consortium name="DOE Joint Genome Institute"/>
            <person name="Kjaerbolling I."/>
            <person name="Vesth T."/>
            <person name="Frisvad J.C."/>
            <person name="Nybo J.L."/>
            <person name="Theobald S."/>
            <person name="Kildgaard S."/>
            <person name="Isbrandt T."/>
            <person name="Kuo A."/>
            <person name="Sato A."/>
            <person name="Lyhne E.K."/>
            <person name="Kogle M.E."/>
            <person name="Wiebenga A."/>
            <person name="Kun R.S."/>
            <person name="Lubbers R.J."/>
            <person name="Makela M.R."/>
            <person name="Barry K."/>
            <person name="Chovatia M."/>
            <person name="Clum A."/>
            <person name="Daum C."/>
            <person name="Haridas S."/>
            <person name="He G."/>
            <person name="LaButti K."/>
            <person name="Lipzen A."/>
            <person name="Mondo S."/>
            <person name="Riley R."/>
            <person name="Salamov A."/>
            <person name="Simmons B.A."/>
            <person name="Magnuson J.K."/>
            <person name="Henrissat B."/>
            <person name="Mortensen U.H."/>
            <person name="Larsen T.O."/>
            <person name="Devries R.P."/>
            <person name="Grigoriev I.V."/>
            <person name="Machida M."/>
            <person name="Baker S.E."/>
            <person name="Andersen M.R."/>
        </authorList>
    </citation>
    <scope>NUCLEOTIDE SEQUENCE [LARGE SCALE GENOMIC DNA]</scope>
    <source>
        <strain evidence="2">CBS 121.62</strain>
    </source>
</reference>
<dbReference type="EMBL" id="ML734664">
    <property type="protein sequence ID" value="KAB8242416.1"/>
    <property type="molecule type" value="Genomic_DNA"/>
</dbReference>
<keyword evidence="1" id="KW-0472">Membrane</keyword>
<dbReference type="VEuPathDB" id="FungiDB:F9C07_7757"/>
<name>A0A5N6GJ49_ASPFL</name>
<protein>
    <recommendedName>
        <fullName evidence="3">Fungal N-terminal domain-containing protein</fullName>
    </recommendedName>
</protein>
<evidence type="ECO:0000313" key="2">
    <source>
        <dbReference type="EMBL" id="KAB8242416.1"/>
    </source>
</evidence>
<evidence type="ECO:0000256" key="1">
    <source>
        <dbReference type="SAM" id="Phobius"/>
    </source>
</evidence>
<gene>
    <name evidence="2" type="ORF">BDV35DRAFT_396801</name>
</gene>
<proteinExistence type="predicted"/>
<keyword evidence="1" id="KW-0812">Transmembrane</keyword>
<organism evidence="2">
    <name type="scientific">Aspergillus flavus</name>
    <dbReference type="NCBI Taxonomy" id="5059"/>
    <lineage>
        <taxon>Eukaryota</taxon>
        <taxon>Fungi</taxon>
        <taxon>Dikarya</taxon>
        <taxon>Ascomycota</taxon>
        <taxon>Pezizomycotina</taxon>
        <taxon>Eurotiomycetes</taxon>
        <taxon>Eurotiomycetidae</taxon>
        <taxon>Eurotiales</taxon>
        <taxon>Aspergillaceae</taxon>
        <taxon>Aspergillus</taxon>
        <taxon>Aspergillus subgen. Circumdati</taxon>
    </lineage>
</organism>
<feature type="transmembrane region" description="Helical" evidence="1">
    <location>
        <begin position="12"/>
        <end position="33"/>
    </location>
</feature>
<dbReference type="VEuPathDB" id="FungiDB:AFLA_006249"/>
<dbReference type="Proteomes" id="UP000325434">
    <property type="component" value="Unassembled WGS sequence"/>
</dbReference>
<dbReference type="AlphaFoldDB" id="A0A5N6GJ49"/>
<accession>A0A5N6GJ49</accession>
<evidence type="ECO:0008006" key="3">
    <source>
        <dbReference type="Google" id="ProtNLM"/>
    </source>
</evidence>
<sequence length="105" mass="11664">MEHVTDSGIHGLFVTFYFFFTHYLFSSLTILAMSSIQEGQDNQSGCDSFEEASRLLAEFKDAGNCVAQEYCHHVELIEAALAAHTKRTMLSDRLDVPTNAALPTC</sequence>
<keyword evidence="1" id="KW-1133">Transmembrane helix</keyword>